<comment type="caution">
    <text evidence="2">The sequence shown here is derived from an EMBL/GenBank/DDBJ whole genome shotgun (WGS) entry which is preliminary data.</text>
</comment>
<keyword evidence="3" id="KW-1185">Reference proteome</keyword>
<feature type="signal peptide" evidence="1">
    <location>
        <begin position="1"/>
        <end position="22"/>
    </location>
</feature>
<keyword evidence="1" id="KW-0732">Signal</keyword>
<sequence length="309" mass="35050">MRLKYCCLLLFVTLAFCFESKAQDKQDYSVPLHVADSLFATKKYKKAASVYSMVRALNYGVLDTAHLYKAAACWAVTGKRDSAFLYLEFIAGRGFENERMLSTDPLFVRLRRDSQWETIISAVHQNRVKLIPSVAMELSQMLKNYKAGFEQYQDIVNQHGKNSSEAKSFKELLLQADSINFIKVSSIVNTYGWKSKEYFGPDGPEALIATLLHASIANQKKYFSIIRIAALNGSLPAEGFAIMADNIALYENNTQIYGTHLRLNNGQYEAYSIADEAGVDTRREQIGLCSLAVYLQNFKPYSQLYYYIK</sequence>
<dbReference type="RefSeq" id="WP_377026220.1">
    <property type="nucleotide sequence ID" value="NZ_JBHLTS010000079.1"/>
</dbReference>
<gene>
    <name evidence="2" type="ORF">ACFFGT_30085</name>
</gene>
<dbReference type="Pfam" id="PF20329">
    <property type="entry name" value="DUF6624"/>
    <property type="match status" value="1"/>
</dbReference>
<dbReference type="Proteomes" id="UP001589828">
    <property type="component" value="Unassembled WGS sequence"/>
</dbReference>
<name>A0ABV6LG94_9SPHI</name>
<organism evidence="2 3">
    <name type="scientific">Mucilaginibacter angelicae</name>
    <dbReference type="NCBI Taxonomy" id="869718"/>
    <lineage>
        <taxon>Bacteria</taxon>
        <taxon>Pseudomonadati</taxon>
        <taxon>Bacteroidota</taxon>
        <taxon>Sphingobacteriia</taxon>
        <taxon>Sphingobacteriales</taxon>
        <taxon>Sphingobacteriaceae</taxon>
        <taxon>Mucilaginibacter</taxon>
    </lineage>
</organism>
<feature type="chain" id="PRO_5046279502" evidence="1">
    <location>
        <begin position="23"/>
        <end position="309"/>
    </location>
</feature>
<evidence type="ECO:0000256" key="1">
    <source>
        <dbReference type="SAM" id="SignalP"/>
    </source>
</evidence>
<proteinExistence type="predicted"/>
<reference evidence="2 3" key="1">
    <citation type="submission" date="2024-09" db="EMBL/GenBank/DDBJ databases">
        <authorList>
            <person name="Sun Q."/>
            <person name="Mori K."/>
        </authorList>
    </citation>
    <scope>NUCLEOTIDE SEQUENCE [LARGE SCALE GENOMIC DNA]</scope>
    <source>
        <strain evidence="2 3">NCAIM B.02415</strain>
    </source>
</reference>
<dbReference type="EMBL" id="JBHLTS010000079">
    <property type="protein sequence ID" value="MFC0518503.1"/>
    <property type="molecule type" value="Genomic_DNA"/>
</dbReference>
<protein>
    <submittedName>
        <fullName evidence="2">DUF6624 domain-containing protein</fullName>
    </submittedName>
</protein>
<evidence type="ECO:0000313" key="3">
    <source>
        <dbReference type="Proteomes" id="UP001589828"/>
    </source>
</evidence>
<dbReference type="InterPro" id="IPR046732">
    <property type="entry name" value="DUF6624"/>
</dbReference>
<evidence type="ECO:0000313" key="2">
    <source>
        <dbReference type="EMBL" id="MFC0518503.1"/>
    </source>
</evidence>
<accession>A0ABV6LG94</accession>